<dbReference type="EMBL" id="JBBNAF010000005">
    <property type="protein sequence ID" value="KAK9142802.1"/>
    <property type="molecule type" value="Genomic_DNA"/>
</dbReference>
<reference evidence="2 3" key="1">
    <citation type="submission" date="2024-01" db="EMBL/GenBank/DDBJ databases">
        <title>Genome assemblies of Stephania.</title>
        <authorList>
            <person name="Yang L."/>
        </authorList>
    </citation>
    <scope>NUCLEOTIDE SEQUENCE [LARGE SCALE GENOMIC DNA]</scope>
    <source>
        <strain evidence="2">YNDBR</strain>
        <tissue evidence="2">Leaf</tissue>
    </source>
</reference>
<keyword evidence="1" id="KW-0812">Transmembrane</keyword>
<dbReference type="Proteomes" id="UP001420932">
    <property type="component" value="Unassembled WGS sequence"/>
</dbReference>
<keyword evidence="1" id="KW-0472">Membrane</keyword>
<protein>
    <submittedName>
        <fullName evidence="2">Uncharacterized protein</fullName>
    </submittedName>
</protein>
<dbReference type="AlphaFoldDB" id="A0AAP0K1G8"/>
<sequence>MISLGAMFWNTTGILESVWSIIHESNFQFRLLFYVLVVVSFNLYCQGHYLFIKES</sequence>
<organism evidence="2 3">
    <name type="scientific">Stephania yunnanensis</name>
    <dbReference type="NCBI Taxonomy" id="152371"/>
    <lineage>
        <taxon>Eukaryota</taxon>
        <taxon>Viridiplantae</taxon>
        <taxon>Streptophyta</taxon>
        <taxon>Embryophyta</taxon>
        <taxon>Tracheophyta</taxon>
        <taxon>Spermatophyta</taxon>
        <taxon>Magnoliopsida</taxon>
        <taxon>Ranunculales</taxon>
        <taxon>Menispermaceae</taxon>
        <taxon>Menispermoideae</taxon>
        <taxon>Cissampelideae</taxon>
        <taxon>Stephania</taxon>
    </lineage>
</organism>
<proteinExistence type="predicted"/>
<accession>A0AAP0K1G8</accession>
<name>A0AAP0K1G8_9MAGN</name>
<gene>
    <name evidence="2" type="ORF">Syun_012202</name>
</gene>
<keyword evidence="1" id="KW-1133">Transmembrane helix</keyword>
<comment type="caution">
    <text evidence="2">The sequence shown here is derived from an EMBL/GenBank/DDBJ whole genome shotgun (WGS) entry which is preliminary data.</text>
</comment>
<evidence type="ECO:0000313" key="2">
    <source>
        <dbReference type="EMBL" id="KAK9142802.1"/>
    </source>
</evidence>
<evidence type="ECO:0000313" key="3">
    <source>
        <dbReference type="Proteomes" id="UP001420932"/>
    </source>
</evidence>
<evidence type="ECO:0000256" key="1">
    <source>
        <dbReference type="SAM" id="Phobius"/>
    </source>
</evidence>
<keyword evidence="3" id="KW-1185">Reference proteome</keyword>
<feature type="transmembrane region" description="Helical" evidence="1">
    <location>
        <begin position="31"/>
        <end position="52"/>
    </location>
</feature>